<comment type="caution">
    <text evidence="3">The sequence shown here is derived from an EMBL/GenBank/DDBJ whole genome shotgun (WGS) entry which is preliminary data.</text>
</comment>
<evidence type="ECO:0000256" key="1">
    <source>
        <dbReference type="SAM" id="MobiDB-lite"/>
    </source>
</evidence>
<dbReference type="AlphaFoldDB" id="A0A2P7Z1Y8"/>
<accession>A0A2P7Z1Y8</accession>
<evidence type="ECO:0000313" key="3">
    <source>
        <dbReference type="EMBL" id="PSK42227.1"/>
    </source>
</evidence>
<dbReference type="EMBL" id="NHZQ01000335">
    <property type="protein sequence ID" value="PSK42227.1"/>
    <property type="molecule type" value="Genomic_DNA"/>
</dbReference>
<gene>
    <name evidence="3" type="ORF">B9Z65_4141</name>
</gene>
<dbReference type="Proteomes" id="UP000243723">
    <property type="component" value="Unassembled WGS sequence"/>
</dbReference>
<sequence>MRVLPDPHQGLHPALPKSPPPLLDNVIAGSPIIGGAFGSIALFGSLLTRRKPALGIQVAALTTTAFSFLATTQRLGTAKAHKEYLKAQGIEAPTPQLVERWRYLDQENIILAGGLAGILLRLGRVSPGGLLARWTRSEVPHIGMTTEVVGSFSFGSLAGVAGLQLLPLPGTHEALLEVWKDRQIAAQYQEELRRYEQKYSFMPGNLLSKILGRNEDTPADQPSPIPRPTLSSLFSAGFASPSEAMPHPLDGPQVFSSDVDSDDPKPHHSELIHGKRLFIPSRNHEYVPASVRDLESHLTELRTQRDSILPEAELIWHKMAVLEGQHLPLKNDPGTATEAFEDMRVRALLRLLNNTHTYLWSQISDIDWMIADTNKQILQLRAKEGGGKTWEPGLSREAKEVVPRNAVEFLALGMAQQRMHQGLLEGQLGEVRREVERVKAGLPKEVRELKWGEDPRRRELDALEQVLLTKESVDMFVKVGRDLVKELGKGEIDVDVVVEEVGNGEGR</sequence>
<feature type="region of interest" description="Disordered" evidence="1">
    <location>
        <begin position="212"/>
        <end position="267"/>
    </location>
</feature>
<feature type="transmembrane region" description="Helical" evidence="2">
    <location>
        <begin position="26"/>
        <end position="47"/>
    </location>
</feature>
<keyword evidence="2" id="KW-1133">Transmembrane helix</keyword>
<keyword evidence="2" id="KW-0812">Transmembrane</keyword>
<name>A0A2P7Z1Y8_9PEZI</name>
<organism evidence="3 4">
    <name type="scientific">Elsinoe australis</name>
    <dbReference type="NCBI Taxonomy" id="40998"/>
    <lineage>
        <taxon>Eukaryota</taxon>
        <taxon>Fungi</taxon>
        <taxon>Dikarya</taxon>
        <taxon>Ascomycota</taxon>
        <taxon>Pezizomycotina</taxon>
        <taxon>Dothideomycetes</taxon>
        <taxon>Dothideomycetidae</taxon>
        <taxon>Myriangiales</taxon>
        <taxon>Elsinoaceae</taxon>
        <taxon>Elsinoe</taxon>
    </lineage>
</organism>
<dbReference type="OrthoDB" id="3915128at2759"/>
<feature type="transmembrane region" description="Helical" evidence="2">
    <location>
        <begin position="54"/>
        <end position="72"/>
    </location>
</feature>
<reference evidence="3 4" key="1">
    <citation type="submission" date="2017-05" db="EMBL/GenBank/DDBJ databases">
        <title>Draft genome sequence of Elsinoe australis.</title>
        <authorList>
            <person name="Cheng Q."/>
        </authorList>
    </citation>
    <scope>NUCLEOTIDE SEQUENCE [LARGE SCALE GENOMIC DNA]</scope>
    <source>
        <strain evidence="3 4">NL1</strain>
    </source>
</reference>
<protein>
    <submittedName>
        <fullName evidence="3">Uncharacterized protein</fullName>
    </submittedName>
</protein>
<proteinExistence type="predicted"/>
<keyword evidence="4" id="KW-1185">Reference proteome</keyword>
<evidence type="ECO:0000256" key="2">
    <source>
        <dbReference type="SAM" id="Phobius"/>
    </source>
</evidence>
<evidence type="ECO:0000313" key="4">
    <source>
        <dbReference type="Proteomes" id="UP000243723"/>
    </source>
</evidence>
<keyword evidence="2" id="KW-0472">Membrane</keyword>